<reference evidence="2" key="1">
    <citation type="journal article" date="2019" name="bioRxiv">
        <title>The Genome of the Zebra Mussel, Dreissena polymorpha: A Resource for Invasive Species Research.</title>
        <authorList>
            <person name="McCartney M.A."/>
            <person name="Auch B."/>
            <person name="Kono T."/>
            <person name="Mallez S."/>
            <person name="Zhang Y."/>
            <person name="Obille A."/>
            <person name="Becker A."/>
            <person name="Abrahante J.E."/>
            <person name="Garbe J."/>
            <person name="Badalamenti J.P."/>
            <person name="Herman A."/>
            <person name="Mangelson H."/>
            <person name="Liachko I."/>
            <person name="Sullivan S."/>
            <person name="Sone E.D."/>
            <person name="Koren S."/>
            <person name="Silverstein K.A.T."/>
            <person name="Beckman K.B."/>
            <person name="Gohl D.M."/>
        </authorList>
    </citation>
    <scope>NUCLEOTIDE SEQUENCE</scope>
    <source>
        <strain evidence="2">Duluth1</strain>
        <tissue evidence="2">Whole animal</tissue>
    </source>
</reference>
<accession>A0A9D4RHY2</accession>
<proteinExistence type="predicted"/>
<organism evidence="2 3">
    <name type="scientific">Dreissena polymorpha</name>
    <name type="common">Zebra mussel</name>
    <name type="synonym">Mytilus polymorpha</name>
    <dbReference type="NCBI Taxonomy" id="45954"/>
    <lineage>
        <taxon>Eukaryota</taxon>
        <taxon>Metazoa</taxon>
        <taxon>Spiralia</taxon>
        <taxon>Lophotrochozoa</taxon>
        <taxon>Mollusca</taxon>
        <taxon>Bivalvia</taxon>
        <taxon>Autobranchia</taxon>
        <taxon>Heteroconchia</taxon>
        <taxon>Euheterodonta</taxon>
        <taxon>Imparidentia</taxon>
        <taxon>Neoheterodontei</taxon>
        <taxon>Myida</taxon>
        <taxon>Dreissenoidea</taxon>
        <taxon>Dreissenidae</taxon>
        <taxon>Dreissena</taxon>
    </lineage>
</organism>
<protein>
    <submittedName>
        <fullName evidence="2">Uncharacterized protein</fullName>
    </submittedName>
</protein>
<dbReference type="Proteomes" id="UP000828390">
    <property type="component" value="Unassembled WGS sequence"/>
</dbReference>
<keyword evidence="3" id="KW-1185">Reference proteome</keyword>
<keyword evidence="1" id="KW-0175">Coiled coil</keyword>
<dbReference type="EMBL" id="JAIWYP010000002">
    <property type="protein sequence ID" value="KAH3866925.1"/>
    <property type="molecule type" value="Genomic_DNA"/>
</dbReference>
<dbReference type="AlphaFoldDB" id="A0A9D4RHY2"/>
<gene>
    <name evidence="2" type="ORF">DPMN_030048</name>
</gene>
<evidence type="ECO:0000256" key="1">
    <source>
        <dbReference type="SAM" id="Coils"/>
    </source>
</evidence>
<name>A0A9D4RHY2_DREPO</name>
<evidence type="ECO:0000313" key="3">
    <source>
        <dbReference type="Proteomes" id="UP000828390"/>
    </source>
</evidence>
<feature type="coiled-coil region" evidence="1">
    <location>
        <begin position="91"/>
        <end position="125"/>
    </location>
</feature>
<reference evidence="2" key="2">
    <citation type="submission" date="2020-11" db="EMBL/GenBank/DDBJ databases">
        <authorList>
            <person name="McCartney M.A."/>
            <person name="Auch B."/>
            <person name="Kono T."/>
            <person name="Mallez S."/>
            <person name="Becker A."/>
            <person name="Gohl D.M."/>
            <person name="Silverstein K.A.T."/>
            <person name="Koren S."/>
            <person name="Bechman K.B."/>
            <person name="Herman A."/>
            <person name="Abrahante J.E."/>
            <person name="Garbe J."/>
        </authorList>
    </citation>
    <scope>NUCLEOTIDE SEQUENCE</scope>
    <source>
        <strain evidence="2">Duluth1</strain>
        <tissue evidence="2">Whole animal</tissue>
    </source>
</reference>
<comment type="caution">
    <text evidence="2">The sequence shown here is derived from an EMBL/GenBank/DDBJ whole genome shotgun (WGS) entry which is preliminary data.</text>
</comment>
<evidence type="ECO:0000313" key="2">
    <source>
        <dbReference type="EMBL" id="KAH3866925.1"/>
    </source>
</evidence>
<sequence>MNKKTLSTLVAAKTPTVAPQETSKRAAISPLDQAEFKKTRTFSTESLPDAPDASLQISLSDSDIAKIADALSKSFEPQKTSIVEQVADRVVQELHEKISTIECENKSLRKTVAELTIKVHSLEDNEDRQNKYS</sequence>